<feature type="site" description="Transition state stabilizer" evidence="9">
    <location>
        <position position="18"/>
    </location>
</feature>
<dbReference type="PANTHER" id="PTHR21272:SF3">
    <property type="entry name" value="CATABOLIC 3-DEHYDROQUINASE"/>
    <property type="match status" value="1"/>
</dbReference>
<dbReference type="PANTHER" id="PTHR21272">
    <property type="entry name" value="CATABOLIC 3-DEHYDROQUINASE"/>
    <property type="match status" value="1"/>
</dbReference>
<evidence type="ECO:0000256" key="7">
    <source>
        <dbReference type="ARBA" id="ARBA00023141"/>
    </source>
</evidence>
<dbReference type="Pfam" id="PF01220">
    <property type="entry name" value="DHquinase_II"/>
    <property type="match status" value="1"/>
</dbReference>
<evidence type="ECO:0000256" key="1">
    <source>
        <dbReference type="ARBA" id="ARBA00001864"/>
    </source>
</evidence>
<dbReference type="HAMAP" id="MF_00169">
    <property type="entry name" value="AroQ"/>
    <property type="match status" value="1"/>
</dbReference>
<evidence type="ECO:0000313" key="10">
    <source>
        <dbReference type="EMBL" id="MFC6759822.1"/>
    </source>
</evidence>
<evidence type="ECO:0000256" key="4">
    <source>
        <dbReference type="ARBA" id="ARBA00011037"/>
    </source>
</evidence>
<dbReference type="PIRSF" id="PIRSF001399">
    <property type="entry name" value="DHquinase_II"/>
    <property type="match status" value="1"/>
</dbReference>
<feature type="active site" description="Proton donor" evidence="9">
    <location>
        <position position="100"/>
    </location>
</feature>
<evidence type="ECO:0000256" key="8">
    <source>
        <dbReference type="ARBA" id="ARBA00023239"/>
    </source>
</evidence>
<dbReference type="Proteomes" id="UP001596353">
    <property type="component" value="Unassembled WGS sequence"/>
</dbReference>
<feature type="active site" description="Proton acceptor" evidence="9">
    <location>
        <position position="23"/>
    </location>
</feature>
<dbReference type="CDD" id="cd00466">
    <property type="entry name" value="DHQase_II"/>
    <property type="match status" value="1"/>
</dbReference>
<evidence type="ECO:0000256" key="2">
    <source>
        <dbReference type="ARBA" id="ARBA00003924"/>
    </source>
</evidence>
<dbReference type="SUPFAM" id="SSF52304">
    <property type="entry name" value="Type II 3-dehydroquinate dehydratase"/>
    <property type="match status" value="1"/>
</dbReference>
<dbReference type="Gene3D" id="3.40.50.9100">
    <property type="entry name" value="Dehydroquinase, class II"/>
    <property type="match status" value="1"/>
</dbReference>
<keyword evidence="9" id="KW-0028">Amino-acid biosynthesis</keyword>
<dbReference type="EMBL" id="JBHSWG010000001">
    <property type="protein sequence ID" value="MFC6759822.1"/>
    <property type="molecule type" value="Genomic_DNA"/>
</dbReference>
<comment type="catalytic activity">
    <reaction evidence="1 9">
        <text>3-dehydroquinate = 3-dehydroshikimate + H2O</text>
        <dbReference type="Rhea" id="RHEA:21096"/>
        <dbReference type="ChEBI" id="CHEBI:15377"/>
        <dbReference type="ChEBI" id="CHEBI:16630"/>
        <dbReference type="ChEBI" id="CHEBI:32364"/>
        <dbReference type="EC" id="4.2.1.10"/>
    </reaction>
</comment>
<evidence type="ECO:0000256" key="9">
    <source>
        <dbReference type="HAMAP-Rule" id="MF_00169"/>
    </source>
</evidence>
<evidence type="ECO:0000313" key="11">
    <source>
        <dbReference type="Proteomes" id="UP001596353"/>
    </source>
</evidence>
<dbReference type="InterPro" id="IPR018509">
    <property type="entry name" value="DHquinase_II_CS"/>
</dbReference>
<evidence type="ECO:0000256" key="5">
    <source>
        <dbReference type="ARBA" id="ARBA00011193"/>
    </source>
</evidence>
<comment type="function">
    <text evidence="2 9">Catalyzes a trans-dehydration via an enolate intermediate.</text>
</comment>
<dbReference type="InterPro" id="IPR036441">
    <property type="entry name" value="DHquinase_II_sf"/>
</dbReference>
<dbReference type="EC" id="4.2.1.10" evidence="6 9"/>
<feature type="binding site" evidence="9">
    <location>
        <position position="74"/>
    </location>
    <ligand>
        <name>substrate</name>
    </ligand>
</feature>
<sequence length="146" mass="15234">MPSVLILNGPNLNLLGTRQPDVYGATTLADIEKICADAAAALGLEIAFLQSNHEGALLDAIHAAKGVHGGIVLNAGAYTHTSVALMDAIASVELPVVEVHLSNIHARETFRHHSYIAPVAIGQICGFGAKGYLMALDALSERLVTS</sequence>
<dbReference type="NCBIfam" id="NF003805">
    <property type="entry name" value="PRK05395.1-2"/>
    <property type="match status" value="1"/>
</dbReference>
<comment type="caution">
    <text evidence="10">The sequence shown here is derived from an EMBL/GenBank/DDBJ whole genome shotgun (WGS) entry which is preliminary data.</text>
</comment>
<reference evidence="11" key="1">
    <citation type="journal article" date="2019" name="Int. J. Syst. Evol. Microbiol.">
        <title>The Global Catalogue of Microorganisms (GCM) 10K type strain sequencing project: providing services to taxonomists for standard genome sequencing and annotation.</title>
        <authorList>
            <consortium name="The Broad Institute Genomics Platform"/>
            <consortium name="The Broad Institute Genome Sequencing Center for Infectious Disease"/>
            <person name="Wu L."/>
            <person name="Ma J."/>
        </authorList>
    </citation>
    <scope>NUCLEOTIDE SEQUENCE [LARGE SCALE GENOMIC DNA]</scope>
    <source>
        <strain evidence="11">CCUG 66188</strain>
    </source>
</reference>
<evidence type="ECO:0000256" key="6">
    <source>
        <dbReference type="ARBA" id="ARBA00012060"/>
    </source>
</evidence>
<proteinExistence type="inferred from homology"/>
<protein>
    <recommendedName>
        <fullName evidence="6 9">3-dehydroquinate dehydratase</fullName>
        <shortName evidence="9">3-dehydroquinase</shortName>
        <ecNumber evidence="6 9">4.2.1.10</ecNumber>
    </recommendedName>
    <alternativeName>
        <fullName evidence="9">Type II DHQase</fullName>
    </alternativeName>
</protein>
<feature type="binding site" evidence="9">
    <location>
        <position position="80"/>
    </location>
    <ligand>
        <name>substrate</name>
    </ligand>
</feature>
<keyword evidence="11" id="KW-1185">Reference proteome</keyword>
<dbReference type="NCBIfam" id="TIGR01088">
    <property type="entry name" value="aroQ"/>
    <property type="match status" value="1"/>
</dbReference>
<accession>A0ABW2B3M5</accession>
<feature type="binding site" evidence="9">
    <location>
        <begin position="101"/>
        <end position="102"/>
    </location>
    <ligand>
        <name>substrate</name>
    </ligand>
</feature>
<dbReference type="GO" id="GO:0003855">
    <property type="term" value="F:3-dehydroquinate dehydratase activity"/>
    <property type="evidence" value="ECO:0007669"/>
    <property type="project" value="UniProtKB-EC"/>
</dbReference>
<dbReference type="NCBIfam" id="NF003806">
    <property type="entry name" value="PRK05395.1-3"/>
    <property type="match status" value="1"/>
</dbReference>
<comment type="pathway">
    <text evidence="3 9">Metabolic intermediate biosynthesis; chorismate biosynthesis; chorismate from D-erythrose 4-phosphate and phosphoenolpyruvate: step 3/7.</text>
</comment>
<feature type="binding site" evidence="9">
    <location>
        <position position="87"/>
    </location>
    <ligand>
        <name>substrate</name>
    </ligand>
</feature>
<evidence type="ECO:0000256" key="3">
    <source>
        <dbReference type="ARBA" id="ARBA00004902"/>
    </source>
</evidence>
<comment type="subunit">
    <text evidence="5 9">Homododecamer.</text>
</comment>
<keyword evidence="7 9" id="KW-0057">Aromatic amino acid biosynthesis</keyword>
<dbReference type="InterPro" id="IPR001874">
    <property type="entry name" value="DHquinase_II"/>
</dbReference>
<dbReference type="NCBIfam" id="NF003807">
    <property type="entry name" value="PRK05395.1-4"/>
    <property type="match status" value="1"/>
</dbReference>
<name>A0ABW2B3M5_9RHOB</name>
<gene>
    <name evidence="9 10" type="primary">aroQ</name>
    <name evidence="10" type="ORF">ACFQFQ_10475</name>
</gene>
<feature type="binding site" evidence="9">
    <location>
        <position position="111"/>
    </location>
    <ligand>
        <name>substrate</name>
    </ligand>
</feature>
<keyword evidence="8 9" id="KW-0456">Lyase</keyword>
<dbReference type="PROSITE" id="PS01029">
    <property type="entry name" value="DEHYDROQUINASE_II"/>
    <property type="match status" value="1"/>
</dbReference>
<organism evidence="10 11">
    <name type="scientific">Sulfitobacter porphyrae</name>
    <dbReference type="NCBI Taxonomy" id="1246864"/>
    <lineage>
        <taxon>Bacteria</taxon>
        <taxon>Pseudomonadati</taxon>
        <taxon>Pseudomonadota</taxon>
        <taxon>Alphaproteobacteria</taxon>
        <taxon>Rhodobacterales</taxon>
        <taxon>Roseobacteraceae</taxon>
        <taxon>Sulfitobacter</taxon>
    </lineage>
</organism>
<comment type="similarity">
    <text evidence="4 9">Belongs to the type-II 3-dehydroquinase family.</text>
</comment>